<dbReference type="PANTHER" id="PTHR34287:SF4">
    <property type="entry name" value="OS04G0504200 PROTEIN"/>
    <property type="match status" value="1"/>
</dbReference>
<accession>A0AAV3NR43</accession>
<evidence type="ECO:0000313" key="1">
    <source>
        <dbReference type="EMBL" id="GAA0141403.1"/>
    </source>
</evidence>
<dbReference type="Proteomes" id="UP001454036">
    <property type="component" value="Unassembled WGS sequence"/>
</dbReference>
<dbReference type="EMBL" id="BAABME010000282">
    <property type="protein sequence ID" value="GAA0141403.1"/>
    <property type="molecule type" value="Genomic_DNA"/>
</dbReference>
<evidence type="ECO:0000313" key="2">
    <source>
        <dbReference type="Proteomes" id="UP001454036"/>
    </source>
</evidence>
<organism evidence="1 2">
    <name type="scientific">Lithospermum erythrorhizon</name>
    <name type="common">Purple gromwell</name>
    <name type="synonym">Lithospermum officinale var. erythrorhizon</name>
    <dbReference type="NCBI Taxonomy" id="34254"/>
    <lineage>
        <taxon>Eukaryota</taxon>
        <taxon>Viridiplantae</taxon>
        <taxon>Streptophyta</taxon>
        <taxon>Embryophyta</taxon>
        <taxon>Tracheophyta</taxon>
        <taxon>Spermatophyta</taxon>
        <taxon>Magnoliopsida</taxon>
        <taxon>eudicotyledons</taxon>
        <taxon>Gunneridae</taxon>
        <taxon>Pentapetalae</taxon>
        <taxon>asterids</taxon>
        <taxon>lamiids</taxon>
        <taxon>Boraginales</taxon>
        <taxon>Boraginaceae</taxon>
        <taxon>Boraginoideae</taxon>
        <taxon>Lithospermeae</taxon>
        <taxon>Lithospermum</taxon>
    </lineage>
</organism>
<sequence length="151" mass="17166">MDYYEGGGGGSVIVVEYLEPSMSKGLLTKFPDNSAFDFDYTQSSIWSPVVKRKFNATNSTFKATTFHALKSKFNAAVFDNFQQKINFNNKPNNALGFHYSQLSSSSQTPKGQGCGKVLKAAKKQFKKKKNKKREATNVQFYYSHYFSDWDF</sequence>
<proteinExistence type="predicted"/>
<protein>
    <submittedName>
        <fullName evidence="1">Uncharacterized protein</fullName>
    </submittedName>
</protein>
<reference evidence="1 2" key="1">
    <citation type="submission" date="2024-01" db="EMBL/GenBank/DDBJ databases">
        <title>The complete chloroplast genome sequence of Lithospermum erythrorhizon: insights into the phylogenetic relationship among Boraginaceae species and the maternal lineages of purple gromwells.</title>
        <authorList>
            <person name="Okada T."/>
            <person name="Watanabe K."/>
        </authorList>
    </citation>
    <scope>NUCLEOTIDE SEQUENCE [LARGE SCALE GENOMIC DNA]</scope>
</reference>
<comment type="caution">
    <text evidence="1">The sequence shown here is derived from an EMBL/GenBank/DDBJ whole genome shotgun (WGS) entry which is preliminary data.</text>
</comment>
<gene>
    <name evidence="1" type="ORF">LIER_02552</name>
</gene>
<name>A0AAV3NR43_LITER</name>
<keyword evidence="2" id="KW-1185">Reference proteome</keyword>
<dbReference type="AlphaFoldDB" id="A0AAV3NR43"/>
<dbReference type="PANTHER" id="PTHR34287">
    <property type="entry name" value="OS06G0551500 PROTEIN-RELATED"/>
    <property type="match status" value="1"/>
</dbReference>